<dbReference type="NCBIfam" id="NF005084">
    <property type="entry name" value="PRK06519.1"/>
    <property type="match status" value="1"/>
</dbReference>
<protein>
    <submittedName>
        <fullName evidence="3">Beta-ketoacyl-ACP synthase</fullName>
    </submittedName>
</protein>
<accession>A0A7V7PS69</accession>
<dbReference type="InterPro" id="IPR000794">
    <property type="entry name" value="Beta-ketoacyl_synthase"/>
</dbReference>
<organism evidence="3 4">
    <name type="scientific">Plantimonas leprariae</name>
    <dbReference type="NCBI Taxonomy" id="2615207"/>
    <lineage>
        <taxon>Bacteria</taxon>
        <taxon>Pseudomonadati</taxon>
        <taxon>Pseudomonadota</taxon>
        <taxon>Alphaproteobacteria</taxon>
        <taxon>Hyphomicrobiales</taxon>
        <taxon>Aurantimonadaceae</taxon>
        <taxon>Plantimonas</taxon>
    </lineage>
</organism>
<dbReference type="GO" id="GO:0006633">
    <property type="term" value="P:fatty acid biosynthetic process"/>
    <property type="evidence" value="ECO:0007669"/>
    <property type="project" value="TreeGrafter"/>
</dbReference>
<keyword evidence="1" id="KW-0808">Transferase</keyword>
<evidence type="ECO:0000313" key="3">
    <source>
        <dbReference type="EMBL" id="KAB0681897.1"/>
    </source>
</evidence>
<comment type="caution">
    <text evidence="3">The sequence shown here is derived from an EMBL/GenBank/DDBJ whole genome shotgun (WGS) entry which is preliminary data.</text>
</comment>
<dbReference type="Pfam" id="PF00109">
    <property type="entry name" value="ketoacyl-synt"/>
    <property type="match status" value="1"/>
</dbReference>
<feature type="domain" description="Beta-ketoacyl synthase-like N-terminal" evidence="2">
    <location>
        <begin position="7"/>
        <end position="252"/>
    </location>
</feature>
<evidence type="ECO:0000256" key="1">
    <source>
        <dbReference type="ARBA" id="ARBA00022679"/>
    </source>
</evidence>
<name>A0A7V7PS69_9HYPH</name>
<keyword evidence="4" id="KW-1185">Reference proteome</keyword>
<dbReference type="PANTHER" id="PTHR11712:SF336">
    <property type="entry name" value="3-OXOACYL-[ACYL-CARRIER-PROTEIN] SYNTHASE, MITOCHONDRIAL"/>
    <property type="match status" value="1"/>
</dbReference>
<dbReference type="Gene3D" id="3.40.47.10">
    <property type="match status" value="1"/>
</dbReference>
<dbReference type="EMBL" id="VZDO01000002">
    <property type="protein sequence ID" value="KAB0681897.1"/>
    <property type="molecule type" value="Genomic_DNA"/>
</dbReference>
<dbReference type="Proteomes" id="UP000432089">
    <property type="component" value="Unassembled WGS sequence"/>
</dbReference>
<dbReference type="PANTHER" id="PTHR11712">
    <property type="entry name" value="POLYKETIDE SYNTHASE-RELATED"/>
    <property type="match status" value="1"/>
</dbReference>
<dbReference type="AlphaFoldDB" id="A0A7V7PS69"/>
<evidence type="ECO:0000313" key="4">
    <source>
        <dbReference type="Proteomes" id="UP000432089"/>
    </source>
</evidence>
<dbReference type="InterPro" id="IPR016039">
    <property type="entry name" value="Thiolase-like"/>
</dbReference>
<reference evidence="3 4" key="1">
    <citation type="submission" date="2019-09" db="EMBL/GenBank/DDBJ databases">
        <title>YIM 132180 draft genome.</title>
        <authorList>
            <person name="Zhang K."/>
        </authorList>
    </citation>
    <scope>NUCLEOTIDE SEQUENCE [LARGE SCALE GENOMIC DNA]</scope>
    <source>
        <strain evidence="3 4">YIM 132180</strain>
    </source>
</reference>
<dbReference type="SUPFAM" id="SSF53901">
    <property type="entry name" value="Thiolase-like"/>
    <property type="match status" value="2"/>
</dbReference>
<gene>
    <name evidence="3" type="ORF">F6X38_03500</name>
</gene>
<sequence>MMQTPRDVLVTGIGLVSSLGEGIEAHLDRLAGQASPQPVIETERFAPYFVHPLPAIDWSQQIPKKGDQRQMETWQRLGTYAAGLALADANVAPDEATRSTVDMIVAAGGGERDLAVDALVMERARSGDDALVNETLMTELRPTLFLAQLSNLLAGNISIVHKVTGSSRTFMGEEGAGVSAVMTAAARIAHGQSEICLVGGAFSAERKDLLFNYEMGGFLMKDEWRPVFGRTPDHDGLAVGSVGAFLVLEAADHARERGATAYASISHVVGDRGRRDPESLRHRLERLVAASGAEDDDLIVLSGASGIAELSMTEREILRSRFPGAALRSFGTVLGHSFEAQFPAGIALAAAALARGVAFPPFDGRVENDAVSAPNWALVTAVGHVQAEGVCLLQSVGGHREERR</sequence>
<evidence type="ECO:0000259" key="2">
    <source>
        <dbReference type="Pfam" id="PF00109"/>
    </source>
</evidence>
<proteinExistence type="predicted"/>
<dbReference type="GO" id="GO:0004315">
    <property type="term" value="F:3-oxoacyl-[acyl-carrier-protein] synthase activity"/>
    <property type="evidence" value="ECO:0007669"/>
    <property type="project" value="TreeGrafter"/>
</dbReference>
<dbReference type="InterPro" id="IPR014030">
    <property type="entry name" value="Ketoacyl_synth_N"/>
</dbReference>